<dbReference type="RefSeq" id="WP_126468664.1">
    <property type="nucleotide sequence ID" value="NZ_RXOE01000001.1"/>
</dbReference>
<proteinExistence type="predicted"/>
<dbReference type="Proteomes" id="UP000267418">
    <property type="component" value="Unassembled WGS sequence"/>
</dbReference>
<evidence type="ECO:0000313" key="1">
    <source>
        <dbReference type="EMBL" id="RTQ36703.1"/>
    </source>
</evidence>
<protein>
    <submittedName>
        <fullName evidence="1">Uncharacterized protein</fullName>
    </submittedName>
</protein>
<organism evidence="1 2">
    <name type="scientific">Variovorax gossypii</name>
    <dbReference type="NCBI Taxonomy" id="1679495"/>
    <lineage>
        <taxon>Bacteria</taxon>
        <taxon>Pseudomonadati</taxon>
        <taxon>Pseudomonadota</taxon>
        <taxon>Betaproteobacteria</taxon>
        <taxon>Burkholderiales</taxon>
        <taxon>Comamonadaceae</taxon>
        <taxon>Variovorax</taxon>
    </lineage>
</organism>
<dbReference type="OrthoDB" id="2084864at2"/>
<reference evidence="1 2" key="1">
    <citation type="submission" date="2018-12" db="EMBL/GenBank/DDBJ databases">
        <title>The genome of Variovorax gossypii DSM 100435.</title>
        <authorList>
            <person name="Gao J."/>
            <person name="Sun J."/>
        </authorList>
    </citation>
    <scope>NUCLEOTIDE SEQUENCE [LARGE SCALE GENOMIC DNA]</scope>
    <source>
        <strain evidence="1 2">DSM 100435</strain>
    </source>
</reference>
<gene>
    <name evidence="1" type="ORF">EJP69_02885</name>
</gene>
<comment type="caution">
    <text evidence="1">The sequence shown here is derived from an EMBL/GenBank/DDBJ whole genome shotgun (WGS) entry which is preliminary data.</text>
</comment>
<evidence type="ECO:0000313" key="2">
    <source>
        <dbReference type="Proteomes" id="UP000267418"/>
    </source>
</evidence>
<accession>A0A431TRJ3</accession>
<name>A0A431TRJ3_9BURK</name>
<keyword evidence="2" id="KW-1185">Reference proteome</keyword>
<dbReference type="AlphaFoldDB" id="A0A431TRJ3"/>
<dbReference type="EMBL" id="RXOE01000001">
    <property type="protein sequence ID" value="RTQ36703.1"/>
    <property type="molecule type" value="Genomic_DNA"/>
</dbReference>
<sequence length="92" mass="10452">MPPRFSVDFNELLECDLVMLSQTDLREDINGSSVLLVEGLPVEVQEENLYDDGTYEVLFARGVVEANSTGTWSHVKWCCRFDTDDFSEIADQ</sequence>